<evidence type="ECO:0000256" key="6">
    <source>
        <dbReference type="ARBA" id="ARBA00022840"/>
    </source>
</evidence>
<dbReference type="PANTHER" id="PTHR13504">
    <property type="entry name" value="FIDO DOMAIN-CONTAINING PROTEIN DDB_G0283145"/>
    <property type="match status" value="1"/>
</dbReference>
<dbReference type="Gene3D" id="1.10.3290.10">
    <property type="entry name" value="Fido-like domain"/>
    <property type="match status" value="1"/>
</dbReference>
<keyword evidence="7" id="KW-1133">Transmembrane helix</keyword>
<dbReference type="SUPFAM" id="SSF140931">
    <property type="entry name" value="Fic-like"/>
    <property type="match status" value="1"/>
</dbReference>
<name>A0ABT3GW38_9RHOB</name>
<evidence type="ECO:0000256" key="8">
    <source>
        <dbReference type="ARBA" id="ARBA00023136"/>
    </source>
</evidence>
<evidence type="ECO:0000256" key="2">
    <source>
        <dbReference type="ARBA" id="ARBA00022692"/>
    </source>
</evidence>
<dbReference type="InterPro" id="IPR040198">
    <property type="entry name" value="Fido_containing"/>
</dbReference>
<proteinExistence type="predicted"/>
<comment type="subcellular location">
    <subcellularLocation>
        <location evidence="1">Membrane</location>
        <topology evidence="1">Single-pass membrane protein</topology>
    </subcellularLocation>
</comment>
<keyword evidence="8" id="KW-0472">Membrane</keyword>
<keyword evidence="3" id="KW-0677">Repeat</keyword>
<dbReference type="Pfam" id="PF02661">
    <property type="entry name" value="Fic"/>
    <property type="match status" value="1"/>
</dbReference>
<dbReference type="RefSeq" id="WP_264504829.1">
    <property type="nucleotide sequence ID" value="NZ_JAPDFL010000001.1"/>
</dbReference>
<evidence type="ECO:0000313" key="10">
    <source>
        <dbReference type="EMBL" id="MCW1931738.1"/>
    </source>
</evidence>
<dbReference type="InterPro" id="IPR036597">
    <property type="entry name" value="Fido-like_dom_sf"/>
</dbReference>
<evidence type="ECO:0000259" key="9">
    <source>
        <dbReference type="PROSITE" id="PS51459"/>
    </source>
</evidence>
<keyword evidence="4" id="KW-0547">Nucleotide-binding</keyword>
<dbReference type="Proteomes" id="UP001208938">
    <property type="component" value="Unassembled WGS sequence"/>
</dbReference>
<dbReference type="PROSITE" id="PS51459">
    <property type="entry name" value="FIDO"/>
    <property type="match status" value="1"/>
</dbReference>
<gene>
    <name evidence="10" type="ORF">OKW52_05540</name>
</gene>
<comment type="caution">
    <text evidence="10">The sequence shown here is derived from an EMBL/GenBank/DDBJ whole genome shotgun (WGS) entry which is preliminary data.</text>
</comment>
<evidence type="ECO:0000256" key="1">
    <source>
        <dbReference type="ARBA" id="ARBA00004167"/>
    </source>
</evidence>
<feature type="domain" description="Fido" evidence="9">
    <location>
        <begin position="45"/>
        <end position="196"/>
    </location>
</feature>
<evidence type="ECO:0000313" key="11">
    <source>
        <dbReference type="Proteomes" id="UP001208938"/>
    </source>
</evidence>
<sequence length="210" mass="22983">MILFDLSNSEAHPAYQALAISNGDRQFSFLQSVVNAALEAQQLFLSQAVLKALNFHAIACLHTNAGEFRPCNVHVAYPDPADNYNAPEHFRVHALMDNFINWVNSNWKEADPVALAAYVLWRLCAIHPFINGNGRTARAAAYFTICVKAGGWLPGTENMITLLKRHANYNTALKHADQSLVTGKLDIAPLITVVGECLQQQLNSAAAPAS</sequence>
<evidence type="ECO:0000256" key="3">
    <source>
        <dbReference type="ARBA" id="ARBA00022737"/>
    </source>
</evidence>
<evidence type="ECO:0000256" key="4">
    <source>
        <dbReference type="ARBA" id="ARBA00022741"/>
    </source>
</evidence>
<keyword evidence="11" id="KW-1185">Reference proteome</keyword>
<reference evidence="10 11" key="1">
    <citation type="submission" date="2022-10" db="EMBL/GenBank/DDBJ databases">
        <title>Pararhodobacter sp. nov., isolated from marine algae.</title>
        <authorList>
            <person name="Choi B.J."/>
            <person name="Kim J.M."/>
            <person name="Lee J.K."/>
            <person name="Choi D.G."/>
            <person name="Jeon C.O."/>
        </authorList>
    </citation>
    <scope>NUCLEOTIDE SEQUENCE [LARGE SCALE GENOMIC DNA]</scope>
    <source>
        <strain evidence="10 11">ZQ420</strain>
    </source>
</reference>
<keyword evidence="2" id="KW-0812">Transmembrane</keyword>
<dbReference type="PANTHER" id="PTHR13504:SF34">
    <property type="entry name" value="PROTEIN ADENYLYLTRANSFERASE FICD"/>
    <property type="match status" value="1"/>
</dbReference>
<organism evidence="10 11">
    <name type="scientific">Pararhodobacter zhoushanensis</name>
    <dbReference type="NCBI Taxonomy" id="2479545"/>
    <lineage>
        <taxon>Bacteria</taxon>
        <taxon>Pseudomonadati</taxon>
        <taxon>Pseudomonadota</taxon>
        <taxon>Alphaproteobacteria</taxon>
        <taxon>Rhodobacterales</taxon>
        <taxon>Paracoccaceae</taxon>
        <taxon>Pararhodobacter</taxon>
    </lineage>
</organism>
<dbReference type="InterPro" id="IPR003812">
    <property type="entry name" value="Fido"/>
</dbReference>
<protein>
    <submittedName>
        <fullName evidence="10">Fic family protein</fullName>
    </submittedName>
</protein>
<evidence type="ECO:0000256" key="7">
    <source>
        <dbReference type="ARBA" id="ARBA00022989"/>
    </source>
</evidence>
<keyword evidence="5" id="KW-0802">TPR repeat</keyword>
<accession>A0ABT3GW38</accession>
<evidence type="ECO:0000256" key="5">
    <source>
        <dbReference type="ARBA" id="ARBA00022803"/>
    </source>
</evidence>
<keyword evidence="6" id="KW-0067">ATP-binding</keyword>
<dbReference type="EMBL" id="JAPDFL010000001">
    <property type="protein sequence ID" value="MCW1931738.1"/>
    <property type="molecule type" value="Genomic_DNA"/>
</dbReference>